<evidence type="ECO:0000313" key="7">
    <source>
        <dbReference type="EMBL" id="MBP0724463.1"/>
    </source>
</evidence>
<keyword evidence="3" id="KW-0808">Transferase</keyword>
<keyword evidence="8" id="KW-1185">Reference proteome</keyword>
<evidence type="ECO:0000313" key="8">
    <source>
        <dbReference type="Proteomes" id="UP000682134"/>
    </source>
</evidence>
<dbReference type="Proteomes" id="UP000682134">
    <property type="component" value="Unassembled WGS sequence"/>
</dbReference>
<organism evidence="7 8">
    <name type="scientific">Gottfriedia endophytica</name>
    <dbReference type="NCBI Taxonomy" id="2820819"/>
    <lineage>
        <taxon>Bacteria</taxon>
        <taxon>Bacillati</taxon>
        <taxon>Bacillota</taxon>
        <taxon>Bacilli</taxon>
        <taxon>Bacillales</taxon>
        <taxon>Bacillaceae</taxon>
        <taxon>Gottfriedia</taxon>
    </lineage>
</organism>
<comment type="caution">
    <text evidence="7">The sequence shown here is derived from an EMBL/GenBank/DDBJ whole genome shotgun (WGS) entry which is preliminary data.</text>
</comment>
<evidence type="ECO:0000256" key="4">
    <source>
        <dbReference type="ARBA" id="ARBA00022777"/>
    </source>
</evidence>
<evidence type="ECO:0000256" key="2">
    <source>
        <dbReference type="ARBA" id="ARBA00012438"/>
    </source>
</evidence>
<dbReference type="Gene3D" id="3.30.450.40">
    <property type="match status" value="1"/>
</dbReference>
<dbReference type="GO" id="GO:0000155">
    <property type="term" value="F:phosphorelay sensor kinase activity"/>
    <property type="evidence" value="ECO:0007669"/>
    <property type="project" value="InterPro"/>
</dbReference>
<evidence type="ECO:0000256" key="5">
    <source>
        <dbReference type="ARBA" id="ARBA00023012"/>
    </source>
</evidence>
<dbReference type="Pfam" id="PF07730">
    <property type="entry name" value="HisKA_3"/>
    <property type="match status" value="1"/>
</dbReference>
<dbReference type="InterPro" id="IPR003594">
    <property type="entry name" value="HATPase_dom"/>
</dbReference>
<dbReference type="AlphaFoldDB" id="A0A940NN37"/>
<dbReference type="GO" id="GO:0046983">
    <property type="term" value="F:protein dimerization activity"/>
    <property type="evidence" value="ECO:0007669"/>
    <property type="project" value="InterPro"/>
</dbReference>
<dbReference type="Gene3D" id="1.20.5.1930">
    <property type="match status" value="1"/>
</dbReference>
<dbReference type="SMART" id="SM00065">
    <property type="entry name" value="GAF"/>
    <property type="match status" value="1"/>
</dbReference>
<proteinExistence type="predicted"/>
<dbReference type="InterPro" id="IPR003018">
    <property type="entry name" value="GAF"/>
</dbReference>
<dbReference type="InterPro" id="IPR011712">
    <property type="entry name" value="Sig_transdc_His_kin_sub3_dim/P"/>
</dbReference>
<dbReference type="InterPro" id="IPR036890">
    <property type="entry name" value="HATPase_C_sf"/>
</dbReference>
<dbReference type="Pfam" id="PF02518">
    <property type="entry name" value="HATPase_c"/>
    <property type="match status" value="1"/>
</dbReference>
<dbReference type="SUPFAM" id="SSF55874">
    <property type="entry name" value="ATPase domain of HSP90 chaperone/DNA topoisomerase II/histidine kinase"/>
    <property type="match status" value="1"/>
</dbReference>
<protein>
    <recommendedName>
        <fullName evidence="2">histidine kinase</fullName>
        <ecNumber evidence="2">2.7.13.3</ecNumber>
    </recommendedName>
</protein>
<name>A0A940NN37_9BACI</name>
<dbReference type="SUPFAM" id="SSF55781">
    <property type="entry name" value="GAF domain-like"/>
    <property type="match status" value="1"/>
</dbReference>
<reference evidence="7" key="1">
    <citation type="submission" date="2021-04" db="EMBL/GenBank/DDBJ databases">
        <title>Genome seq and assembly of Bacillus sp.</title>
        <authorList>
            <person name="Chhetri G."/>
        </authorList>
    </citation>
    <scope>NUCLEOTIDE SEQUENCE</scope>
    <source>
        <strain evidence="7">RG28</strain>
    </source>
</reference>
<dbReference type="EC" id="2.7.13.3" evidence="2"/>
<sequence>MDKQTFLSELKILKEIAEILNHGTDLKMMLNDALAKLLQVTGLGTGWIFFIDKNGNYELLASNHLPPALLNEEFKPMCTGDCWCVDKFIGGRLQKASNIMECKRLEDSILQNWGETWDLTHHATVPLFAGEEQFGLLNVASPHKTHFEQEELDLLSSVALQIGTAIKRILLTQKEQEIKLIEERNRLAKDLHDSVSQLLFSVSLSAKAGMTMSKEVAIKDTFSQIHEIAQNAQAEMKALIWQLHPKGLENGILSALKNYGEMIGLTVQIECNGISSLPSTIEEALWRIGQEAFNNCKKHSNQQNVILQLTIKDNNVKMVIIDYGTGFNSSVKKELPSLGLKNMKERTEKVSGTFSIKSKIGKGTKIEVKIPL</sequence>
<dbReference type="InterPro" id="IPR029016">
    <property type="entry name" value="GAF-like_dom_sf"/>
</dbReference>
<feature type="domain" description="GAF" evidence="6">
    <location>
        <begin position="25"/>
        <end position="176"/>
    </location>
</feature>
<evidence type="ECO:0000256" key="1">
    <source>
        <dbReference type="ARBA" id="ARBA00000085"/>
    </source>
</evidence>
<gene>
    <name evidence="7" type="ORF">J5Y03_04580</name>
</gene>
<dbReference type="Gene3D" id="3.30.565.10">
    <property type="entry name" value="Histidine kinase-like ATPase, C-terminal domain"/>
    <property type="match status" value="1"/>
</dbReference>
<dbReference type="PANTHER" id="PTHR24421">
    <property type="entry name" value="NITRATE/NITRITE SENSOR PROTEIN NARX-RELATED"/>
    <property type="match status" value="1"/>
</dbReference>
<keyword evidence="4 7" id="KW-0418">Kinase</keyword>
<dbReference type="GO" id="GO:0016020">
    <property type="term" value="C:membrane"/>
    <property type="evidence" value="ECO:0007669"/>
    <property type="project" value="InterPro"/>
</dbReference>
<dbReference type="EMBL" id="JAGIYQ010000002">
    <property type="protein sequence ID" value="MBP0724463.1"/>
    <property type="molecule type" value="Genomic_DNA"/>
</dbReference>
<dbReference type="InterPro" id="IPR050482">
    <property type="entry name" value="Sensor_HK_TwoCompSys"/>
</dbReference>
<dbReference type="RefSeq" id="WP_209402983.1">
    <property type="nucleotide sequence ID" value="NZ_JAGIYQ010000002.1"/>
</dbReference>
<dbReference type="CDD" id="cd16917">
    <property type="entry name" value="HATPase_UhpB-NarQ-NarX-like"/>
    <property type="match status" value="1"/>
</dbReference>
<dbReference type="PANTHER" id="PTHR24421:SF40">
    <property type="entry name" value="SENSOR HISTIDINE KINASE YHCY"/>
    <property type="match status" value="1"/>
</dbReference>
<evidence type="ECO:0000259" key="6">
    <source>
        <dbReference type="SMART" id="SM00065"/>
    </source>
</evidence>
<dbReference type="Pfam" id="PF13185">
    <property type="entry name" value="GAF_2"/>
    <property type="match status" value="1"/>
</dbReference>
<comment type="catalytic activity">
    <reaction evidence="1">
        <text>ATP + protein L-histidine = ADP + protein N-phospho-L-histidine.</text>
        <dbReference type="EC" id="2.7.13.3"/>
    </reaction>
</comment>
<keyword evidence="5" id="KW-0902">Two-component regulatory system</keyword>
<accession>A0A940NN37</accession>
<evidence type="ECO:0000256" key="3">
    <source>
        <dbReference type="ARBA" id="ARBA00022679"/>
    </source>
</evidence>